<dbReference type="PANTHER" id="PTHR43566">
    <property type="entry name" value="CONSERVED PROTEIN"/>
    <property type="match status" value="1"/>
</dbReference>
<accession>A0A445MYW0</accession>
<feature type="domain" description="AAA" evidence="1">
    <location>
        <begin position="39"/>
        <end position="177"/>
    </location>
</feature>
<evidence type="ECO:0000259" key="1">
    <source>
        <dbReference type="Pfam" id="PF13173"/>
    </source>
</evidence>
<protein>
    <recommendedName>
        <fullName evidence="4">AAA+ ATPase domain-containing protein</fullName>
    </recommendedName>
</protein>
<evidence type="ECO:0008006" key="4">
    <source>
        <dbReference type="Google" id="ProtNLM"/>
    </source>
</evidence>
<gene>
    <name evidence="3" type="ORF">PITCH_A300007</name>
</gene>
<dbReference type="PANTHER" id="PTHR43566:SF1">
    <property type="entry name" value="AAA+ ATPASE DOMAIN-CONTAINING PROTEIN"/>
    <property type="match status" value="1"/>
</dbReference>
<feature type="domain" description="DUF4143" evidence="2">
    <location>
        <begin position="258"/>
        <end position="416"/>
    </location>
</feature>
<sequence>MDERLFASFNAWKTGKFKLSDDIVERDIHQKAVRLLKEKEILTFLGLRQTGKSTFAFQLIHHLLKEGIAPEDIFYFTFDDLSLRNDLSASFGNFLKIMERFLGEEIEDRKRLLYVFIDEVQKLPGFVEYIKTLYDLKLPVKWILTGSSSLELKVQVKESLAGRVLSLSVQPFSEAEIFKGHGFTPPDKKYMWDFLFGKTGPDINALRKYQAAVMPHKQNIRKYFEECLIFGGLPAVALTTDREKKQMLLNNYRDTYLEQDIRNLVKEDKLWVYHKVMELLASRVGDLLNYSNIASQIEVTVDTVKRYSMLLEKTFILKNLTTYSKNVKSEILKTPKIYFVDLGIRNSLLGLTSISQLEKLNQYGMVFENAIVDRLYATLPLTRHEARLHYWRTKAKEEVDIVIYTPDRLLPIEVKSDKKIQARHLKGLKSFLKKEKEKIGVLIGRFEDAQILEEDKTKIYLLPYWMI</sequence>
<evidence type="ECO:0000259" key="2">
    <source>
        <dbReference type="Pfam" id="PF13635"/>
    </source>
</evidence>
<dbReference type="InterPro" id="IPR027417">
    <property type="entry name" value="P-loop_NTPase"/>
</dbReference>
<evidence type="ECO:0000313" key="3">
    <source>
        <dbReference type="EMBL" id="SPD74704.1"/>
    </source>
</evidence>
<dbReference type="AlphaFoldDB" id="A0A445MYW0"/>
<dbReference type="Pfam" id="PF13635">
    <property type="entry name" value="DUF4143"/>
    <property type="match status" value="1"/>
</dbReference>
<dbReference type="EMBL" id="OJIN01000171">
    <property type="protein sequence ID" value="SPD74704.1"/>
    <property type="molecule type" value="Genomic_DNA"/>
</dbReference>
<reference evidence="3" key="1">
    <citation type="submission" date="2018-01" db="EMBL/GenBank/DDBJ databases">
        <authorList>
            <person name="Regsiter A."/>
            <person name="William W."/>
        </authorList>
    </citation>
    <scope>NUCLEOTIDE SEQUENCE</scope>
    <source>
        <strain evidence="3">TRIP AH-1</strain>
    </source>
</reference>
<dbReference type="Pfam" id="PF13173">
    <property type="entry name" value="AAA_14"/>
    <property type="match status" value="1"/>
</dbReference>
<dbReference type="InterPro" id="IPR025420">
    <property type="entry name" value="DUF4143"/>
</dbReference>
<organism evidence="3">
    <name type="scientific">uncultured Desulfobacterium sp</name>
    <dbReference type="NCBI Taxonomy" id="201089"/>
    <lineage>
        <taxon>Bacteria</taxon>
        <taxon>Pseudomonadati</taxon>
        <taxon>Thermodesulfobacteriota</taxon>
        <taxon>Desulfobacteria</taxon>
        <taxon>Desulfobacterales</taxon>
        <taxon>Desulfobacteriaceae</taxon>
        <taxon>Desulfobacterium</taxon>
        <taxon>environmental samples</taxon>
    </lineage>
</organism>
<name>A0A445MYW0_9BACT</name>
<dbReference type="InterPro" id="IPR041682">
    <property type="entry name" value="AAA_14"/>
</dbReference>
<proteinExistence type="predicted"/>
<dbReference type="SUPFAM" id="SSF52540">
    <property type="entry name" value="P-loop containing nucleoside triphosphate hydrolases"/>
    <property type="match status" value="1"/>
</dbReference>